<dbReference type="Proteomes" id="UP000087171">
    <property type="component" value="Chromosome Ca1"/>
</dbReference>
<proteinExistence type="predicted"/>
<keyword evidence="1" id="KW-1185">Reference proteome</keyword>
<dbReference type="OrthoDB" id="44820at2759"/>
<dbReference type="InterPro" id="IPR018790">
    <property type="entry name" value="DUF2358"/>
</dbReference>
<dbReference type="Pfam" id="PF10184">
    <property type="entry name" value="DUF2358"/>
    <property type="match status" value="1"/>
</dbReference>
<gene>
    <name evidence="2" type="primary">LOC101505062</name>
</gene>
<organism evidence="1 2">
    <name type="scientific">Cicer arietinum</name>
    <name type="common">Chickpea</name>
    <name type="synonym">Garbanzo</name>
    <dbReference type="NCBI Taxonomy" id="3827"/>
    <lineage>
        <taxon>Eukaryota</taxon>
        <taxon>Viridiplantae</taxon>
        <taxon>Streptophyta</taxon>
        <taxon>Embryophyta</taxon>
        <taxon>Tracheophyta</taxon>
        <taxon>Spermatophyta</taxon>
        <taxon>Magnoliopsida</taxon>
        <taxon>eudicotyledons</taxon>
        <taxon>Gunneridae</taxon>
        <taxon>Pentapetalae</taxon>
        <taxon>rosids</taxon>
        <taxon>fabids</taxon>
        <taxon>Fabales</taxon>
        <taxon>Fabaceae</taxon>
        <taxon>Papilionoideae</taxon>
        <taxon>50 kb inversion clade</taxon>
        <taxon>NPAAA clade</taxon>
        <taxon>Hologalegina</taxon>
        <taxon>IRL clade</taxon>
        <taxon>Cicereae</taxon>
        <taxon>Cicer</taxon>
    </lineage>
</organism>
<evidence type="ECO:0000313" key="1">
    <source>
        <dbReference type="Proteomes" id="UP000087171"/>
    </source>
</evidence>
<sequence>MAFLLPNLQPYLLAQSKSKDKTFHQTLSPPKSTSHFLSSSHLSSLQTPTTSQVNTPPSVQDKQLSKDEFYVNLGLAVRTLREDTPMIFIKDLNYDIYRVWQPSKNVILIRWNLKGVPRVPWEAKGEFQGTSRYKLDKNGKIYEHKVDNLAFNFPKYIKPISVLDLVTSCPVSPNPTFLWGPMDVYSSSWIILYKAVRDTLDQEGSLLPQDGLPICS</sequence>
<dbReference type="AlphaFoldDB" id="A0A1S2XI80"/>
<evidence type="ECO:0000313" key="2">
    <source>
        <dbReference type="RefSeq" id="XP_004488545.1"/>
    </source>
</evidence>
<dbReference type="GeneID" id="101505062"/>
<reference evidence="2" key="2">
    <citation type="submission" date="2025-08" db="UniProtKB">
        <authorList>
            <consortium name="RefSeq"/>
        </authorList>
    </citation>
    <scope>IDENTIFICATION</scope>
    <source>
        <tissue evidence="2">Etiolated seedlings</tissue>
    </source>
</reference>
<protein>
    <submittedName>
        <fullName evidence="2">Uncharacterized protein LOC101505062 isoform X2</fullName>
    </submittedName>
</protein>
<dbReference type="RefSeq" id="XP_004488545.1">
    <property type="nucleotide sequence ID" value="XM_004488488.3"/>
</dbReference>
<reference evidence="1" key="1">
    <citation type="journal article" date="2013" name="Nat. Biotechnol.">
        <title>Draft genome sequence of chickpea (Cicer arietinum) provides a resource for trait improvement.</title>
        <authorList>
            <person name="Varshney R.K."/>
            <person name="Song C."/>
            <person name="Saxena R.K."/>
            <person name="Azam S."/>
            <person name="Yu S."/>
            <person name="Sharpe A.G."/>
            <person name="Cannon S."/>
            <person name="Baek J."/>
            <person name="Rosen B.D."/>
            <person name="Tar'an B."/>
            <person name="Millan T."/>
            <person name="Zhang X."/>
            <person name="Ramsay L.D."/>
            <person name="Iwata A."/>
            <person name="Wang Y."/>
            <person name="Nelson W."/>
            <person name="Farmer A.D."/>
            <person name="Gaur P.M."/>
            <person name="Soderlund C."/>
            <person name="Penmetsa R.V."/>
            <person name="Xu C."/>
            <person name="Bharti A.K."/>
            <person name="He W."/>
            <person name="Winter P."/>
            <person name="Zhao S."/>
            <person name="Hane J.K."/>
            <person name="Carrasquilla-Garcia N."/>
            <person name="Condie J.A."/>
            <person name="Upadhyaya H.D."/>
            <person name="Luo M.C."/>
            <person name="Thudi M."/>
            <person name="Gowda C.L."/>
            <person name="Singh N.P."/>
            <person name="Lichtenzveig J."/>
            <person name="Gali K.K."/>
            <person name="Rubio J."/>
            <person name="Nadarajan N."/>
            <person name="Dolezel J."/>
            <person name="Bansal K.C."/>
            <person name="Xu X."/>
            <person name="Edwards D."/>
            <person name="Zhang G."/>
            <person name="Kahl G."/>
            <person name="Gil J."/>
            <person name="Singh K.B."/>
            <person name="Datta S.K."/>
            <person name="Jackson S.A."/>
            <person name="Wang J."/>
            <person name="Cook D.R."/>
        </authorList>
    </citation>
    <scope>NUCLEOTIDE SEQUENCE [LARGE SCALE GENOMIC DNA]</scope>
    <source>
        <strain evidence="1">cv. CDC Frontier</strain>
    </source>
</reference>
<dbReference type="PANTHER" id="PTHR31094:SF3">
    <property type="entry name" value="OS04G0613300 PROTEIN"/>
    <property type="match status" value="1"/>
</dbReference>
<name>A0A1S2XI80_CICAR</name>
<dbReference type="PANTHER" id="PTHR31094">
    <property type="entry name" value="RIKEN CDNA 2310061I04 GENE"/>
    <property type="match status" value="1"/>
</dbReference>
<accession>A0A1S2XI80</accession>